<name>A0A069QNW3_HOYLO</name>
<proteinExistence type="predicted"/>
<dbReference type="HOGENOM" id="CLU_3203512_0_0_10"/>
<gene>
    <name evidence="1" type="ORF">HMPREF1991_02454</name>
</gene>
<reference evidence="1 2" key="1">
    <citation type="submission" date="2013-08" db="EMBL/GenBank/DDBJ databases">
        <authorList>
            <person name="Weinstock G."/>
            <person name="Sodergren E."/>
            <person name="Wylie T."/>
            <person name="Fulton L."/>
            <person name="Fulton R."/>
            <person name="Fronick C."/>
            <person name="O'Laughlin M."/>
            <person name="Godfrey J."/>
            <person name="Miner T."/>
            <person name="Herter B."/>
            <person name="Appelbaum E."/>
            <person name="Cordes M."/>
            <person name="Lek S."/>
            <person name="Wollam A."/>
            <person name="Pepin K.H."/>
            <person name="Palsikar V.B."/>
            <person name="Mitreva M."/>
            <person name="Wilson R.K."/>
        </authorList>
    </citation>
    <scope>NUCLEOTIDE SEQUENCE [LARGE SCALE GENOMIC DNA]</scope>
    <source>
        <strain evidence="1 2">ATCC 15930</strain>
    </source>
</reference>
<evidence type="ECO:0000313" key="1">
    <source>
        <dbReference type="EMBL" id="KDR51531.1"/>
    </source>
</evidence>
<sequence length="45" mass="5259">MWSFVSLKSLPLVTPSKRLNRPSYVSKTPRNGFHIQKSWIKTLKT</sequence>
<protein>
    <submittedName>
        <fullName evidence="1">Uncharacterized protein</fullName>
    </submittedName>
</protein>
<dbReference type="EMBL" id="JNGW01000105">
    <property type="protein sequence ID" value="KDR51531.1"/>
    <property type="molecule type" value="Genomic_DNA"/>
</dbReference>
<comment type="caution">
    <text evidence="1">The sequence shown here is derived from an EMBL/GenBank/DDBJ whole genome shotgun (WGS) entry which is preliminary data.</text>
</comment>
<evidence type="ECO:0000313" key="2">
    <source>
        <dbReference type="Proteomes" id="UP000027442"/>
    </source>
</evidence>
<keyword evidence="2" id="KW-1185">Reference proteome</keyword>
<dbReference type="Proteomes" id="UP000027442">
    <property type="component" value="Unassembled WGS sequence"/>
</dbReference>
<dbReference type="AlphaFoldDB" id="A0A069QNW3"/>
<accession>A0A069QNW3</accession>
<organism evidence="1 2">
    <name type="scientific">Hoylesella loescheii DSM 19665 = JCM 12249 = ATCC 15930</name>
    <dbReference type="NCBI Taxonomy" id="1122985"/>
    <lineage>
        <taxon>Bacteria</taxon>
        <taxon>Pseudomonadati</taxon>
        <taxon>Bacteroidota</taxon>
        <taxon>Bacteroidia</taxon>
        <taxon>Bacteroidales</taxon>
        <taxon>Prevotellaceae</taxon>
        <taxon>Hoylesella</taxon>
    </lineage>
</organism>